<evidence type="ECO:0000313" key="3">
    <source>
        <dbReference type="Proteomes" id="UP000541610"/>
    </source>
</evidence>
<feature type="region of interest" description="Disordered" evidence="1">
    <location>
        <begin position="346"/>
        <end position="365"/>
    </location>
</feature>
<sequence length="365" mass="41151">MFRPEVIRVTTLMRAVLETTSSGDRSLTKLANIGVSLVHSGQRQMKQVLIASIVSIITTASDPPRKGGTVVDITFEEKGGQRFTFNEILLRRIPVNAGGAAWQLQEECYALQGAENGDLSVSEWFRIVMKNHPMHRRVTASNFLICPAGGDSVVLKFLVKREVYSDVKLTHALRSRVRRIEPGRYLMLKNDSNRFENLVNMEVHVTGDALGTRAADLIFFHRIGDKYVVRNMHLTSLRPWSRLIPVLGTDIDDRCYGFDDRSQSLWSSSKIEVSDQFACLRTEFGGDLKALRKHNAAICVIDEYSIVFKFLNARTGPIRIREVSLLLDFGNLHMLGDTVIRKGKRGGEDYDDELTPPESKRSRLA</sequence>
<dbReference type="EMBL" id="JABANP010000400">
    <property type="protein sequence ID" value="KAF4682899.1"/>
    <property type="molecule type" value="Genomic_DNA"/>
</dbReference>
<dbReference type="AlphaFoldDB" id="A0A7J6NGD6"/>
<organism evidence="2 3">
    <name type="scientific">Perkinsus olseni</name>
    <name type="common">Perkinsus atlanticus</name>
    <dbReference type="NCBI Taxonomy" id="32597"/>
    <lineage>
        <taxon>Eukaryota</taxon>
        <taxon>Sar</taxon>
        <taxon>Alveolata</taxon>
        <taxon>Perkinsozoa</taxon>
        <taxon>Perkinsea</taxon>
        <taxon>Perkinsida</taxon>
        <taxon>Perkinsidae</taxon>
        <taxon>Perkinsus</taxon>
    </lineage>
</organism>
<gene>
    <name evidence="2" type="ORF">FOZ60_010008</name>
</gene>
<comment type="caution">
    <text evidence="2">The sequence shown here is derived from an EMBL/GenBank/DDBJ whole genome shotgun (WGS) entry which is preliminary data.</text>
</comment>
<dbReference type="Proteomes" id="UP000541610">
    <property type="component" value="Unassembled WGS sequence"/>
</dbReference>
<accession>A0A7J6NGD6</accession>
<reference evidence="2 3" key="1">
    <citation type="submission" date="2020-04" db="EMBL/GenBank/DDBJ databases">
        <title>Perkinsus olseni comparative genomics.</title>
        <authorList>
            <person name="Bogema D.R."/>
        </authorList>
    </citation>
    <scope>NUCLEOTIDE SEQUENCE [LARGE SCALE GENOMIC DNA]</scope>
    <source>
        <strain evidence="2">00978-12</strain>
    </source>
</reference>
<name>A0A7J6NGD6_PEROL</name>
<dbReference type="OrthoDB" id="10411738at2759"/>
<evidence type="ECO:0000256" key="1">
    <source>
        <dbReference type="SAM" id="MobiDB-lite"/>
    </source>
</evidence>
<protein>
    <submittedName>
        <fullName evidence="2">Uncharacterized protein</fullName>
    </submittedName>
</protein>
<evidence type="ECO:0000313" key="2">
    <source>
        <dbReference type="EMBL" id="KAF4682899.1"/>
    </source>
</evidence>
<proteinExistence type="predicted"/>